<dbReference type="PANTHER" id="PTHR11351">
    <property type="entry name" value="ACYL-COA DESATURASE"/>
    <property type="match status" value="1"/>
</dbReference>
<keyword evidence="7 11" id="KW-0560">Oxidoreductase</keyword>
<sequence>MSTSVPAAAQAKAFPDGTTDYKPLRGSSAKADINKVHISDQPMTWSNWHQHVNWLNTTFIVFIPILGLISCFWVPLKLNTAIFSIVYYFNTGLGITGGYHRLWAHSSYKATTPSRSTSLPWALAPWRALSAGGLGITALTTDTPTPSRIPIPSARVSSTLILAGWFSSRTPRTLVVPTSPTSTKTPSLSGSTATSSSACCSWPSSSLPLSAVFSGTIGWVDSSTPLFSVSPSSNKPPSASTPLLTGSVTSLLTTATHPVTTSSPPSSPSVRDTTTSTTSSPLITAMLLSGGSGIPPSGPSPSGSGSASRYDLKQFRANEIEKGRVQQLQKKLDQKRATLNWGTPSSSSLSLAGTTLLRKPRMERLLLPSLVSSTMSLTSSRITLVAEP</sequence>
<comment type="domain">
    <text evidence="11">The histidine box domains are involved in binding the catalytic metal ions.</text>
</comment>
<comment type="subcellular location">
    <subcellularLocation>
        <location evidence="1">Membrane</location>
        <topology evidence="1">Multi-pass membrane protein</topology>
    </subcellularLocation>
</comment>
<keyword evidence="4 11" id="KW-0812">Transmembrane</keyword>
<dbReference type="GO" id="GO:0005506">
    <property type="term" value="F:iron ion binding"/>
    <property type="evidence" value="ECO:0007669"/>
    <property type="project" value="TreeGrafter"/>
</dbReference>
<keyword evidence="6 13" id="KW-1133">Transmembrane helix</keyword>
<comment type="caution">
    <text evidence="14">The sequence shown here is derived from an EMBL/GenBank/DDBJ whole genome shotgun (WGS) entry which is preliminary data.</text>
</comment>
<evidence type="ECO:0000256" key="6">
    <source>
        <dbReference type="ARBA" id="ARBA00022989"/>
    </source>
</evidence>
<reference evidence="14" key="1">
    <citation type="submission" date="2020-10" db="EMBL/GenBank/DDBJ databases">
        <title>High-Quality Genome Resource of Clonostachys rosea strain S41 by Oxford Nanopore Long-Read Sequencing.</title>
        <authorList>
            <person name="Wang H."/>
        </authorList>
    </citation>
    <scope>NUCLEOTIDE SEQUENCE</scope>
    <source>
        <strain evidence="14">S41</strain>
    </source>
</reference>
<keyword evidence="3 11" id="KW-0444">Lipid biosynthesis</keyword>
<dbReference type="Proteomes" id="UP000616885">
    <property type="component" value="Unassembled WGS sequence"/>
</dbReference>
<proteinExistence type="inferred from homology"/>
<keyword evidence="10 11" id="KW-0275">Fatty acid biosynthesis</keyword>
<keyword evidence="9 13" id="KW-0472">Membrane</keyword>
<feature type="transmembrane region" description="Helical" evidence="13">
    <location>
        <begin position="53"/>
        <end position="75"/>
    </location>
</feature>
<evidence type="ECO:0000313" key="15">
    <source>
        <dbReference type="Proteomes" id="UP000616885"/>
    </source>
</evidence>
<evidence type="ECO:0000313" key="14">
    <source>
        <dbReference type="EMBL" id="KAF9759304.1"/>
    </source>
</evidence>
<keyword evidence="8" id="KW-0443">Lipid metabolism</keyword>
<evidence type="ECO:0000256" key="5">
    <source>
        <dbReference type="ARBA" id="ARBA00022832"/>
    </source>
</evidence>
<keyword evidence="5" id="KW-0276">Fatty acid metabolism</keyword>
<evidence type="ECO:0000256" key="8">
    <source>
        <dbReference type="ARBA" id="ARBA00023098"/>
    </source>
</evidence>
<dbReference type="PANTHER" id="PTHR11351:SF31">
    <property type="entry name" value="DESATURASE 1, ISOFORM A-RELATED"/>
    <property type="match status" value="1"/>
</dbReference>
<protein>
    <submittedName>
        <fullName evidence="14">Uncharacterized protein</fullName>
    </submittedName>
</protein>
<evidence type="ECO:0000256" key="4">
    <source>
        <dbReference type="ARBA" id="ARBA00022692"/>
    </source>
</evidence>
<evidence type="ECO:0000256" key="13">
    <source>
        <dbReference type="SAM" id="Phobius"/>
    </source>
</evidence>
<feature type="compositionally biased region" description="Low complexity" evidence="12">
    <location>
        <begin position="256"/>
        <end position="284"/>
    </location>
</feature>
<evidence type="ECO:0000256" key="10">
    <source>
        <dbReference type="ARBA" id="ARBA00023160"/>
    </source>
</evidence>
<organism evidence="14 15">
    <name type="scientific">Bionectria ochroleuca</name>
    <name type="common">Gliocladium roseum</name>
    <dbReference type="NCBI Taxonomy" id="29856"/>
    <lineage>
        <taxon>Eukaryota</taxon>
        <taxon>Fungi</taxon>
        <taxon>Dikarya</taxon>
        <taxon>Ascomycota</taxon>
        <taxon>Pezizomycotina</taxon>
        <taxon>Sordariomycetes</taxon>
        <taxon>Hypocreomycetidae</taxon>
        <taxon>Hypocreales</taxon>
        <taxon>Bionectriaceae</taxon>
        <taxon>Clonostachys</taxon>
    </lineage>
</organism>
<evidence type="ECO:0000256" key="11">
    <source>
        <dbReference type="RuleBase" id="RU000581"/>
    </source>
</evidence>
<dbReference type="EMBL" id="JADCTT010000001">
    <property type="protein sequence ID" value="KAF9759304.1"/>
    <property type="molecule type" value="Genomic_DNA"/>
</dbReference>
<evidence type="ECO:0000256" key="9">
    <source>
        <dbReference type="ARBA" id="ARBA00023136"/>
    </source>
</evidence>
<feature type="region of interest" description="Disordered" evidence="12">
    <location>
        <begin position="256"/>
        <end position="308"/>
    </location>
</feature>
<name>A0A8H7TTG1_BIOOC</name>
<evidence type="ECO:0000256" key="3">
    <source>
        <dbReference type="ARBA" id="ARBA00022516"/>
    </source>
</evidence>
<dbReference type="GO" id="GO:0004768">
    <property type="term" value="F:stearoyl-CoA 9-desaturase activity"/>
    <property type="evidence" value="ECO:0007669"/>
    <property type="project" value="TreeGrafter"/>
</dbReference>
<dbReference type="AlphaFoldDB" id="A0A8H7TTG1"/>
<dbReference type="InterPro" id="IPR015876">
    <property type="entry name" value="Acyl-CoA_DS"/>
</dbReference>
<dbReference type="PRINTS" id="PR00075">
    <property type="entry name" value="FACDDSATRASE"/>
</dbReference>
<feature type="transmembrane region" description="Helical" evidence="13">
    <location>
        <begin position="81"/>
        <end position="99"/>
    </location>
</feature>
<evidence type="ECO:0000256" key="7">
    <source>
        <dbReference type="ARBA" id="ARBA00023002"/>
    </source>
</evidence>
<evidence type="ECO:0000256" key="1">
    <source>
        <dbReference type="ARBA" id="ARBA00004141"/>
    </source>
</evidence>
<dbReference type="GO" id="GO:0005789">
    <property type="term" value="C:endoplasmic reticulum membrane"/>
    <property type="evidence" value="ECO:0007669"/>
    <property type="project" value="TreeGrafter"/>
</dbReference>
<gene>
    <name evidence="14" type="ORF">IM811_000998</name>
</gene>
<accession>A0A8H7TTG1</accession>
<evidence type="ECO:0000256" key="12">
    <source>
        <dbReference type="SAM" id="MobiDB-lite"/>
    </source>
</evidence>
<dbReference type="GO" id="GO:0006636">
    <property type="term" value="P:unsaturated fatty acid biosynthetic process"/>
    <property type="evidence" value="ECO:0007669"/>
    <property type="project" value="TreeGrafter"/>
</dbReference>
<comment type="similarity">
    <text evidence="2 11">Belongs to the fatty acid desaturase type 1 family.</text>
</comment>
<comment type="cofactor">
    <cofactor evidence="11">
        <name>Fe(2+)</name>
        <dbReference type="ChEBI" id="CHEBI:29033"/>
    </cofactor>
</comment>
<evidence type="ECO:0000256" key="2">
    <source>
        <dbReference type="ARBA" id="ARBA00009295"/>
    </source>
</evidence>